<dbReference type="GO" id="GO:0051321">
    <property type="term" value="P:meiotic cell cycle"/>
    <property type="evidence" value="ECO:0007669"/>
    <property type="project" value="UniProtKB-KW"/>
</dbReference>
<protein>
    <recommendedName>
        <fullName evidence="6">Minichromosome maintenance domain-containing protein 2</fullName>
    </recommendedName>
</protein>
<sequence length="626" mass="69370">MANLQMKEAALVYLDRSGGLQKFMDDCKSYNDSKQSYAVYRFSVLVNPSDVVELDAELGNHILHHPLKAAQVFQSVCFVAVKTLSLIGQLQTETQISIVLKLTHLPALPSYSLDLCEFPLSSTSRRFYMMQGIVIAMTTVTKYTQGARFLCSDEACPLSKGFQYIRVHVPGATESATVRNDFLCNLCSSSLQEDRKFRVLGDKQIVEIITTKALHAFQGDCKKQPFRFQSLSIFLRDELVNKMKIGNEYKIIGIPVCIKTSQTALCVEANSITPYTAKVPSGISDNFRCLLSLTSASCWKFTAVLANVFAAQIVPPGTYNLLKLCLLMGLVQTSDGNRDPQDCLDILIITTDTLLVDRLLNYSMNLVSRGIRHPVSTEVFPTVSRNKYGTGAVSIQAGSALLATGGVCFLGDLASHKKDKLEQLQSVLESRSITVFIPGKKFGDDIDQQMTFPIQCSFWSFVDMDSSSRRTVQKTSAPIGQMDCSLIPANLVEAFGLLIHCNESSSCHPLLPTVQHTLKKAMDPEGLLYLASKQFTTEDFQKLLACAQNLTIEFSLEAERMIHGYYLASRRIRADSIHGSKLSASALKYLVSLSEAHARLNLRNKVLKEDVLIAALLFEMSLTLKY</sequence>
<keyword evidence="10" id="KW-1185">Reference proteome</keyword>
<dbReference type="EMBL" id="JBBHLL010000042">
    <property type="protein sequence ID" value="KAK7825071.1"/>
    <property type="molecule type" value="Genomic_DNA"/>
</dbReference>
<dbReference type="GO" id="GO:0005524">
    <property type="term" value="F:ATP binding"/>
    <property type="evidence" value="ECO:0007669"/>
    <property type="project" value="InterPro"/>
</dbReference>
<dbReference type="GO" id="GO:0000727">
    <property type="term" value="P:double-strand break repair via break-induced replication"/>
    <property type="evidence" value="ECO:0007669"/>
    <property type="project" value="TreeGrafter"/>
</dbReference>
<keyword evidence="4" id="KW-0469">Meiosis</keyword>
<evidence type="ECO:0000256" key="1">
    <source>
        <dbReference type="ARBA" id="ARBA00022553"/>
    </source>
</evidence>
<gene>
    <name evidence="9" type="ORF">U0070_014828</name>
</gene>
<keyword evidence="1" id="KW-0597">Phosphoprotein</keyword>
<dbReference type="Proteomes" id="UP001488838">
    <property type="component" value="Unassembled WGS sequence"/>
</dbReference>
<dbReference type="GO" id="GO:0005634">
    <property type="term" value="C:nucleus"/>
    <property type="evidence" value="ECO:0007669"/>
    <property type="project" value="TreeGrafter"/>
</dbReference>
<dbReference type="FunFam" id="3.40.50.300:FF:001155">
    <property type="entry name" value="minichromosome maintenance domain-containing protein 2"/>
    <property type="match status" value="1"/>
</dbReference>
<organism evidence="9 10">
    <name type="scientific">Myodes glareolus</name>
    <name type="common">Bank vole</name>
    <name type="synonym">Clethrionomys glareolus</name>
    <dbReference type="NCBI Taxonomy" id="447135"/>
    <lineage>
        <taxon>Eukaryota</taxon>
        <taxon>Metazoa</taxon>
        <taxon>Chordata</taxon>
        <taxon>Craniata</taxon>
        <taxon>Vertebrata</taxon>
        <taxon>Euteleostomi</taxon>
        <taxon>Mammalia</taxon>
        <taxon>Eutheria</taxon>
        <taxon>Euarchontoglires</taxon>
        <taxon>Glires</taxon>
        <taxon>Rodentia</taxon>
        <taxon>Myomorpha</taxon>
        <taxon>Muroidea</taxon>
        <taxon>Cricetidae</taxon>
        <taxon>Arvicolinae</taxon>
        <taxon>Myodes</taxon>
    </lineage>
</organism>
<dbReference type="InterPro" id="IPR058769">
    <property type="entry name" value="MCMDC2_N"/>
</dbReference>
<comment type="function">
    <text evidence="5">Plays an important role in meiotic recombination and associated DNA double-strand break repair.</text>
</comment>
<name>A0AAW0JG61_MYOGA</name>
<feature type="domain" description="MCMDC2 N-terminal" evidence="8">
    <location>
        <begin position="6"/>
        <end position="105"/>
    </location>
</feature>
<feature type="non-terminal residue" evidence="9">
    <location>
        <position position="626"/>
    </location>
</feature>
<accession>A0AAW0JG61</accession>
<dbReference type="GO" id="GO:0017116">
    <property type="term" value="F:single-stranded DNA helicase activity"/>
    <property type="evidence" value="ECO:0007669"/>
    <property type="project" value="TreeGrafter"/>
</dbReference>
<dbReference type="InterPro" id="IPR041562">
    <property type="entry name" value="MCM_lid"/>
</dbReference>
<evidence type="ECO:0000259" key="7">
    <source>
        <dbReference type="Pfam" id="PF17855"/>
    </source>
</evidence>
<dbReference type="AlphaFoldDB" id="A0AAW0JG61"/>
<feature type="domain" description="MCM AAA-lid" evidence="7">
    <location>
        <begin position="541"/>
        <end position="621"/>
    </location>
</feature>
<evidence type="ECO:0000313" key="10">
    <source>
        <dbReference type="Proteomes" id="UP001488838"/>
    </source>
</evidence>
<keyword evidence="3" id="KW-0234">DNA repair</keyword>
<dbReference type="GO" id="GO:0003677">
    <property type="term" value="F:DNA binding"/>
    <property type="evidence" value="ECO:0007669"/>
    <property type="project" value="InterPro"/>
</dbReference>
<dbReference type="Pfam" id="PF26063">
    <property type="entry name" value="MCMDC2_N"/>
    <property type="match status" value="1"/>
</dbReference>
<evidence type="ECO:0000259" key="8">
    <source>
        <dbReference type="Pfam" id="PF26063"/>
    </source>
</evidence>
<evidence type="ECO:0000256" key="4">
    <source>
        <dbReference type="ARBA" id="ARBA00023254"/>
    </source>
</evidence>
<evidence type="ECO:0000313" key="9">
    <source>
        <dbReference type="EMBL" id="KAK7825071.1"/>
    </source>
</evidence>
<evidence type="ECO:0000256" key="6">
    <source>
        <dbReference type="ARBA" id="ARBA00067689"/>
    </source>
</evidence>
<comment type="caution">
    <text evidence="9">The sequence shown here is derived from an EMBL/GenBank/DDBJ whole genome shotgun (WGS) entry which is preliminary data.</text>
</comment>
<dbReference type="Pfam" id="PF17855">
    <property type="entry name" value="MCM_lid"/>
    <property type="match status" value="1"/>
</dbReference>
<dbReference type="Gene3D" id="3.40.50.300">
    <property type="entry name" value="P-loop containing nucleotide triphosphate hydrolases"/>
    <property type="match status" value="1"/>
</dbReference>
<reference evidence="9 10" key="1">
    <citation type="journal article" date="2023" name="bioRxiv">
        <title>Conserved and derived expression patterns and positive selection on dental genes reveal complex evolutionary context of ever-growing rodent molars.</title>
        <authorList>
            <person name="Calamari Z.T."/>
            <person name="Song A."/>
            <person name="Cohen E."/>
            <person name="Akter M."/>
            <person name="Roy R.D."/>
            <person name="Hallikas O."/>
            <person name="Christensen M.M."/>
            <person name="Li P."/>
            <person name="Marangoni P."/>
            <person name="Jernvall J."/>
            <person name="Klein O.D."/>
        </authorList>
    </citation>
    <scope>NUCLEOTIDE SEQUENCE [LARGE SCALE GENOMIC DNA]</scope>
    <source>
        <strain evidence="9">V071</strain>
    </source>
</reference>
<keyword evidence="2" id="KW-0227">DNA damage</keyword>
<evidence type="ECO:0000256" key="2">
    <source>
        <dbReference type="ARBA" id="ARBA00022763"/>
    </source>
</evidence>
<dbReference type="PANTHER" id="PTHR11630">
    <property type="entry name" value="DNA REPLICATION LICENSING FACTOR MCM FAMILY MEMBER"/>
    <property type="match status" value="1"/>
</dbReference>
<dbReference type="SMART" id="SM00350">
    <property type="entry name" value="MCM"/>
    <property type="match status" value="1"/>
</dbReference>
<dbReference type="InterPro" id="IPR027417">
    <property type="entry name" value="P-loop_NTPase"/>
</dbReference>
<evidence type="ECO:0000256" key="5">
    <source>
        <dbReference type="ARBA" id="ARBA00059210"/>
    </source>
</evidence>
<dbReference type="InterPro" id="IPR031327">
    <property type="entry name" value="MCM"/>
</dbReference>
<dbReference type="PANTHER" id="PTHR11630:SF75">
    <property type="entry name" value="MINICHROMOSOME MAINTENANCE DOMAIN-CONTAINING PROTEIN 2"/>
    <property type="match status" value="1"/>
</dbReference>
<proteinExistence type="predicted"/>
<evidence type="ECO:0000256" key="3">
    <source>
        <dbReference type="ARBA" id="ARBA00023204"/>
    </source>
</evidence>